<comment type="similarity">
    <text evidence="1">Belongs to the 'phage' integrase family.</text>
</comment>
<accession>A0ABP7F8J6</accession>
<gene>
    <name evidence="6" type="ORF">GCM10022402_12560</name>
</gene>
<dbReference type="PROSITE" id="PS51898">
    <property type="entry name" value="TYR_RECOMBINASE"/>
    <property type="match status" value="1"/>
</dbReference>
<dbReference type="Gene3D" id="1.10.443.10">
    <property type="entry name" value="Intergrase catalytic core"/>
    <property type="match status" value="1"/>
</dbReference>
<dbReference type="Gene3D" id="1.10.150.130">
    <property type="match status" value="1"/>
</dbReference>
<dbReference type="PANTHER" id="PTHR30349:SF64">
    <property type="entry name" value="PROPHAGE INTEGRASE INTD-RELATED"/>
    <property type="match status" value="1"/>
</dbReference>
<evidence type="ECO:0000259" key="5">
    <source>
        <dbReference type="PROSITE" id="PS51898"/>
    </source>
</evidence>
<dbReference type="Pfam" id="PF00589">
    <property type="entry name" value="Phage_integrase"/>
    <property type="match status" value="1"/>
</dbReference>
<sequence length="454" mass="51855">MGYSRRRTGNDGTPRFTAYYVDIKGRERSAGTFTSEKDADKAWQRAEAKVAEGRITSPKRGRQRFGDYVLKTWLPNHIFEAITRQNTTYMIHKYLIPEFGGMRMNEILPGHVQEWVRQCQEKKLAASTIQRMVTVLSAIFSTALYNQIIFIHPCKGVKLPRVGSKPLTIITPEQYLDFLKEFEGDLFKLLVDTEIQSGLRWGELTELRPKDLDTKTCILTVSRAVVKVKPEFHPDGGRFLVKEYPKDGEYRRIKLGRPLVTRIEAFIQSRGIGSEDLLFEMPTQEAPPVRGVPDHEDLGLTAPNERGRRYRHGTLTAYCNGKCRCDYCRAAYAHYRAERRRLGKDAPRRRRRQVETDGHIPADWFRKQIWHPARKRAGLPTGITPRSLRHAHASWILAGGADLQVVKERLGHGSITTTEKYLHTLPDADNTAVAAFDAILSRQKQPATDLYAIS</sequence>
<dbReference type="InterPro" id="IPR011010">
    <property type="entry name" value="DNA_brk_join_enz"/>
</dbReference>
<dbReference type="InterPro" id="IPR013762">
    <property type="entry name" value="Integrase-like_cat_sf"/>
</dbReference>
<keyword evidence="4" id="KW-0233">DNA recombination</keyword>
<comment type="caution">
    <text evidence="6">The sequence shown here is derived from an EMBL/GenBank/DDBJ whole genome shotgun (WGS) entry which is preliminary data.</text>
</comment>
<evidence type="ECO:0000313" key="6">
    <source>
        <dbReference type="EMBL" id="GAA3733637.1"/>
    </source>
</evidence>
<name>A0ABP7F8J6_9ACTN</name>
<dbReference type="RefSeq" id="WP_344968266.1">
    <property type="nucleotide sequence ID" value="NZ_BAABDD010000004.1"/>
</dbReference>
<keyword evidence="2" id="KW-0229">DNA integration</keyword>
<dbReference type="InterPro" id="IPR004107">
    <property type="entry name" value="Integrase_SAM-like_N"/>
</dbReference>
<proteinExistence type="inferred from homology"/>
<dbReference type="SUPFAM" id="SSF56349">
    <property type="entry name" value="DNA breaking-rejoining enzymes"/>
    <property type="match status" value="1"/>
</dbReference>
<dbReference type="Pfam" id="PF14659">
    <property type="entry name" value="Phage_int_SAM_3"/>
    <property type="match status" value="1"/>
</dbReference>
<evidence type="ECO:0000256" key="1">
    <source>
        <dbReference type="ARBA" id="ARBA00008857"/>
    </source>
</evidence>
<organism evidence="6 7">
    <name type="scientific">Salinactinospora qingdaonensis</name>
    <dbReference type="NCBI Taxonomy" id="702744"/>
    <lineage>
        <taxon>Bacteria</taxon>
        <taxon>Bacillati</taxon>
        <taxon>Actinomycetota</taxon>
        <taxon>Actinomycetes</taxon>
        <taxon>Streptosporangiales</taxon>
        <taxon>Nocardiopsidaceae</taxon>
        <taxon>Salinactinospora</taxon>
    </lineage>
</organism>
<reference evidence="7" key="1">
    <citation type="journal article" date="2019" name="Int. J. Syst. Evol. Microbiol.">
        <title>The Global Catalogue of Microorganisms (GCM) 10K type strain sequencing project: providing services to taxonomists for standard genome sequencing and annotation.</title>
        <authorList>
            <consortium name="The Broad Institute Genomics Platform"/>
            <consortium name="The Broad Institute Genome Sequencing Center for Infectious Disease"/>
            <person name="Wu L."/>
            <person name="Ma J."/>
        </authorList>
    </citation>
    <scope>NUCLEOTIDE SEQUENCE [LARGE SCALE GENOMIC DNA]</scope>
    <source>
        <strain evidence="7">JCM 17137</strain>
    </source>
</reference>
<dbReference type="PANTHER" id="PTHR30349">
    <property type="entry name" value="PHAGE INTEGRASE-RELATED"/>
    <property type="match status" value="1"/>
</dbReference>
<dbReference type="EMBL" id="BAABDD010000004">
    <property type="protein sequence ID" value="GAA3733637.1"/>
    <property type="molecule type" value="Genomic_DNA"/>
</dbReference>
<protein>
    <recommendedName>
        <fullName evidence="5">Tyr recombinase domain-containing protein</fullName>
    </recommendedName>
</protein>
<evidence type="ECO:0000256" key="4">
    <source>
        <dbReference type="ARBA" id="ARBA00023172"/>
    </source>
</evidence>
<dbReference type="Proteomes" id="UP001500908">
    <property type="component" value="Unassembled WGS sequence"/>
</dbReference>
<dbReference type="InterPro" id="IPR050090">
    <property type="entry name" value="Tyrosine_recombinase_XerCD"/>
</dbReference>
<evidence type="ECO:0000256" key="2">
    <source>
        <dbReference type="ARBA" id="ARBA00022908"/>
    </source>
</evidence>
<keyword evidence="3" id="KW-0238">DNA-binding</keyword>
<keyword evidence="7" id="KW-1185">Reference proteome</keyword>
<dbReference type="InterPro" id="IPR010998">
    <property type="entry name" value="Integrase_recombinase_N"/>
</dbReference>
<dbReference type="InterPro" id="IPR002104">
    <property type="entry name" value="Integrase_catalytic"/>
</dbReference>
<evidence type="ECO:0000256" key="3">
    <source>
        <dbReference type="ARBA" id="ARBA00023125"/>
    </source>
</evidence>
<evidence type="ECO:0000313" key="7">
    <source>
        <dbReference type="Proteomes" id="UP001500908"/>
    </source>
</evidence>
<feature type="domain" description="Tyr recombinase" evidence="5">
    <location>
        <begin position="165"/>
        <end position="435"/>
    </location>
</feature>